<dbReference type="OrthoDB" id="817809at2"/>
<keyword evidence="2" id="KW-1185">Reference proteome</keyword>
<dbReference type="AlphaFoldDB" id="A0A1X7LGP5"/>
<evidence type="ECO:0000313" key="2">
    <source>
        <dbReference type="Proteomes" id="UP000193804"/>
    </source>
</evidence>
<dbReference type="EMBL" id="FXAW01000011">
    <property type="protein sequence ID" value="SMG52513.1"/>
    <property type="molecule type" value="Genomic_DNA"/>
</dbReference>
<proteinExistence type="predicted"/>
<sequence>MKNLLLVCVLLFSNVFSEPFLTEKDMKVTSYVKKKQHRKAPKKVYIRSFKALFEVFEEAEASTMGKRNERANRTTFTSGTSTRMGVQIAGVDVEDFQKVIDDAYKSFVDQLKEQGFEIMTIEEASKIELYSDYTRVQGGASSDAQATGFVMVTPQGFDYMVKRISKNGKEKGTFMDLGPKISKELGDVYVADAIFIFPFVELSAKSSSLANMSSVKAKIGLEMESFMNASITNEQDSWKSLASGFTSPGTSDLLSSQIRFVSGGDFANNPFFDAKVELKKTVGFDDVFKDKKIKEVTSAQVEVFEKTAYNRLIMVSGDEKSVASHFAECDQEAYVTAASGAIKDMMAAGITNFEEMANDK</sequence>
<name>A0A1X7LGP5_9BACT</name>
<organism evidence="1 2">
    <name type="scientific">Marivirga sericea</name>
    <dbReference type="NCBI Taxonomy" id="1028"/>
    <lineage>
        <taxon>Bacteria</taxon>
        <taxon>Pseudomonadati</taxon>
        <taxon>Bacteroidota</taxon>
        <taxon>Cytophagia</taxon>
        <taxon>Cytophagales</taxon>
        <taxon>Marivirgaceae</taxon>
        <taxon>Marivirga</taxon>
    </lineage>
</organism>
<protein>
    <submittedName>
        <fullName evidence="1">Uncharacterized protein</fullName>
    </submittedName>
</protein>
<accession>A0A1X7LGP5</accession>
<dbReference type="RefSeq" id="WP_085519068.1">
    <property type="nucleotide sequence ID" value="NZ_FXAW01000011.1"/>
</dbReference>
<dbReference type="Proteomes" id="UP000193804">
    <property type="component" value="Unassembled WGS sequence"/>
</dbReference>
<reference evidence="2" key="1">
    <citation type="submission" date="2017-04" db="EMBL/GenBank/DDBJ databases">
        <authorList>
            <person name="Varghese N."/>
            <person name="Submissions S."/>
        </authorList>
    </citation>
    <scope>NUCLEOTIDE SEQUENCE [LARGE SCALE GENOMIC DNA]</scope>
    <source>
        <strain evidence="2">DSM 4125</strain>
    </source>
</reference>
<evidence type="ECO:0000313" key="1">
    <source>
        <dbReference type="EMBL" id="SMG52513.1"/>
    </source>
</evidence>
<gene>
    <name evidence="1" type="ORF">SAMN05661096_03949</name>
</gene>